<dbReference type="Pfam" id="PF06429">
    <property type="entry name" value="Flg_bbr_C"/>
    <property type="match status" value="1"/>
</dbReference>
<dbReference type="InterPro" id="IPR037925">
    <property type="entry name" value="FlgE/F/G-like"/>
</dbReference>
<dbReference type="SUPFAM" id="SSF117143">
    <property type="entry name" value="Flagellar hook protein flgE"/>
    <property type="match status" value="1"/>
</dbReference>
<feature type="domain" description="Flagellar hook protein FlgE/F/G-like D1" evidence="5">
    <location>
        <begin position="104"/>
        <end position="145"/>
    </location>
</feature>
<name>A0A1H6FVB5_THEAL</name>
<dbReference type="Pfam" id="PF00460">
    <property type="entry name" value="Flg_bb_rod"/>
    <property type="match status" value="1"/>
</dbReference>
<dbReference type="Proteomes" id="UP000222056">
    <property type="component" value="Unassembled WGS sequence"/>
</dbReference>
<evidence type="ECO:0000313" key="6">
    <source>
        <dbReference type="EMBL" id="SEH14729.1"/>
    </source>
</evidence>
<dbReference type="Pfam" id="PF22692">
    <property type="entry name" value="LlgE_F_G_D1"/>
    <property type="match status" value="1"/>
</dbReference>
<dbReference type="EMBL" id="FNWJ01000002">
    <property type="protein sequence ID" value="SEH14729.1"/>
    <property type="molecule type" value="Genomic_DNA"/>
</dbReference>
<evidence type="ECO:0000259" key="3">
    <source>
        <dbReference type="Pfam" id="PF00460"/>
    </source>
</evidence>
<dbReference type="InterPro" id="IPR020013">
    <property type="entry name" value="Flagellar_FlgE/F/G"/>
</dbReference>
<dbReference type="PANTHER" id="PTHR30435">
    <property type="entry name" value="FLAGELLAR PROTEIN"/>
    <property type="match status" value="1"/>
</dbReference>
<keyword evidence="6" id="KW-0282">Flagellum</keyword>
<dbReference type="GO" id="GO:0009425">
    <property type="term" value="C:bacterial-type flagellum basal body"/>
    <property type="evidence" value="ECO:0007669"/>
    <property type="project" value="UniProtKB-SubCell"/>
</dbReference>
<proteinExistence type="inferred from homology"/>
<accession>A0A1H6FVB5</accession>
<evidence type="ECO:0000313" key="7">
    <source>
        <dbReference type="Proteomes" id="UP000222056"/>
    </source>
</evidence>
<comment type="subcellular location">
    <subcellularLocation>
        <location evidence="2">Bacterial flagellum basal body</location>
    </subcellularLocation>
</comment>
<evidence type="ECO:0000256" key="2">
    <source>
        <dbReference type="RuleBase" id="RU362116"/>
    </source>
</evidence>
<dbReference type="InterPro" id="IPR001444">
    <property type="entry name" value="Flag_bb_rod_N"/>
</dbReference>
<keyword evidence="7" id="KW-1185">Reference proteome</keyword>
<evidence type="ECO:0000259" key="4">
    <source>
        <dbReference type="Pfam" id="PF06429"/>
    </source>
</evidence>
<protein>
    <submittedName>
        <fullName evidence="6">Flagellar basal-body rod protein FlgG</fullName>
    </submittedName>
</protein>
<dbReference type="GO" id="GO:0071978">
    <property type="term" value="P:bacterial-type flagellum-dependent swarming motility"/>
    <property type="evidence" value="ECO:0007669"/>
    <property type="project" value="TreeGrafter"/>
</dbReference>
<organism evidence="6 7">
    <name type="scientific">Thermoleophilum album</name>
    <dbReference type="NCBI Taxonomy" id="29539"/>
    <lineage>
        <taxon>Bacteria</taxon>
        <taxon>Bacillati</taxon>
        <taxon>Actinomycetota</taxon>
        <taxon>Thermoleophilia</taxon>
        <taxon>Thermoleophilales</taxon>
        <taxon>Thermoleophilaceae</taxon>
        <taxon>Thermoleophilum</taxon>
    </lineage>
</organism>
<keyword evidence="2" id="KW-0975">Bacterial flagellum</keyword>
<gene>
    <name evidence="6" type="ORF">SAMN02745716_1720</name>
</gene>
<feature type="domain" description="Flagellar basal body rod protein N-terminal" evidence="3">
    <location>
        <begin position="20"/>
        <end position="50"/>
    </location>
</feature>
<dbReference type="PANTHER" id="PTHR30435:SF19">
    <property type="entry name" value="FLAGELLAR BASAL-BODY ROD PROTEIN FLGG"/>
    <property type="match status" value="1"/>
</dbReference>
<keyword evidence="6" id="KW-0969">Cilium</keyword>
<reference evidence="7" key="1">
    <citation type="submission" date="2016-10" db="EMBL/GenBank/DDBJ databases">
        <authorList>
            <person name="Varghese N."/>
            <person name="Submissions S."/>
        </authorList>
    </citation>
    <scope>NUCLEOTIDE SEQUENCE [LARGE SCALE GENOMIC DNA]</scope>
    <source>
        <strain evidence="7">ATCC 35263</strain>
    </source>
</reference>
<dbReference type="AlphaFoldDB" id="A0A1H6FVB5"/>
<keyword evidence="6" id="KW-0966">Cell projection</keyword>
<dbReference type="InterPro" id="IPR053967">
    <property type="entry name" value="LlgE_F_G-like_D1"/>
</dbReference>
<dbReference type="STRING" id="29539.SAMN02745716_1720"/>
<evidence type="ECO:0000259" key="5">
    <source>
        <dbReference type="Pfam" id="PF22692"/>
    </source>
</evidence>
<evidence type="ECO:0000256" key="1">
    <source>
        <dbReference type="ARBA" id="ARBA00009677"/>
    </source>
</evidence>
<feature type="domain" description="Flagellar basal-body/hook protein C-terminal" evidence="4">
    <location>
        <begin position="193"/>
        <end position="235"/>
    </location>
</feature>
<comment type="similarity">
    <text evidence="1 2">Belongs to the flagella basal body rod proteins family.</text>
</comment>
<sequence length="244" mass="25571">MVGLKRPAAPTITRAVERGLYIAASGMLAELVRQDLIANDIANLSTPGYKPDRASQRSFADVMLSNTRDGEAVGPLGLGSVIARRTTDFSPAPLRETGEPLDFAIEGEGFFAIRTPQGVRYTRNGQFQRAADGTLVDGLGNAVLGKDGAPVRVGGDGRVDPRRLATVRLDRPRKLGDGYVAGAVAGNGGAVRAGALEASATNPARAMVDMIASLRAYEASQRVITTIDQTLERTATQVAAVPGQ</sequence>
<dbReference type="InterPro" id="IPR010930">
    <property type="entry name" value="Flg_bb/hook_C_dom"/>
</dbReference>
<dbReference type="NCBIfam" id="TIGR03506">
    <property type="entry name" value="FlgEFG_subfam"/>
    <property type="match status" value="1"/>
</dbReference>